<dbReference type="Proteomes" id="UP000529795">
    <property type="component" value="Unassembled WGS sequence"/>
</dbReference>
<reference evidence="1 2" key="1">
    <citation type="submission" date="2020-08" db="EMBL/GenBank/DDBJ databases">
        <title>Genomic Encyclopedia of Type Strains, Phase IV (KMG-IV): sequencing the most valuable type-strain genomes for metagenomic binning, comparative biology and taxonomic classification.</title>
        <authorList>
            <person name="Goeker M."/>
        </authorList>
    </citation>
    <scope>NUCLEOTIDE SEQUENCE [LARGE SCALE GENOMIC DNA]</scope>
    <source>
        <strain evidence="1 2">YC6723</strain>
    </source>
</reference>
<evidence type="ECO:0000313" key="1">
    <source>
        <dbReference type="EMBL" id="MBB4154059.1"/>
    </source>
</evidence>
<dbReference type="AlphaFoldDB" id="A0A840F8L6"/>
<comment type="caution">
    <text evidence="1">The sequence shown here is derived from an EMBL/GenBank/DDBJ whole genome shotgun (WGS) entry which is preliminary data.</text>
</comment>
<sequence length="150" mass="16819">MNLPVVRPLLRRRYQRDLDAYRFQLPTLSDVDASIVDGLHRRGVHVTSLPALGLDRSEEMIAAARDLSDRYAVEARHRNADGDQHLIVPAEQTAKPVLFEWGLQARLSISSSAIWSFPLPMTGRRSSIRSRTDAKERRGCGIAIGKTVEC</sequence>
<proteinExistence type="predicted"/>
<name>A0A840F8L6_9SPHN</name>
<accession>A0A840F8L6</accession>
<organism evidence="1 2">
    <name type="scientific">Sphingomonas jinjuensis</name>
    <dbReference type="NCBI Taxonomy" id="535907"/>
    <lineage>
        <taxon>Bacteria</taxon>
        <taxon>Pseudomonadati</taxon>
        <taxon>Pseudomonadota</taxon>
        <taxon>Alphaproteobacteria</taxon>
        <taxon>Sphingomonadales</taxon>
        <taxon>Sphingomonadaceae</taxon>
        <taxon>Sphingomonas</taxon>
    </lineage>
</organism>
<gene>
    <name evidence="1" type="ORF">GGQ80_001969</name>
</gene>
<keyword evidence="2" id="KW-1185">Reference proteome</keyword>
<dbReference type="EMBL" id="JACIEV010000005">
    <property type="protein sequence ID" value="MBB4154059.1"/>
    <property type="molecule type" value="Genomic_DNA"/>
</dbReference>
<protein>
    <submittedName>
        <fullName evidence="1">Uncharacterized protein</fullName>
    </submittedName>
</protein>
<evidence type="ECO:0000313" key="2">
    <source>
        <dbReference type="Proteomes" id="UP000529795"/>
    </source>
</evidence>